<protein>
    <recommendedName>
        <fullName evidence="6">Fibrinogen C-terminal domain-containing protein</fullName>
    </recommendedName>
</protein>
<keyword evidence="5" id="KW-1185">Reference proteome</keyword>
<evidence type="ECO:0000313" key="5">
    <source>
        <dbReference type="Proteomes" id="UP001208570"/>
    </source>
</evidence>
<dbReference type="Gene3D" id="3.90.215.10">
    <property type="entry name" value="Gamma Fibrinogen, chain A, domain 1"/>
    <property type="match status" value="1"/>
</dbReference>
<dbReference type="EMBL" id="JAODUP010001818">
    <property type="protein sequence ID" value="KAK2139394.1"/>
    <property type="molecule type" value="Genomic_DNA"/>
</dbReference>
<evidence type="ECO:0000256" key="1">
    <source>
        <dbReference type="PROSITE-ProRule" id="PRU00076"/>
    </source>
</evidence>
<accession>A0AAD9IR97</accession>
<organism evidence="4 5">
    <name type="scientific">Paralvinella palmiformis</name>
    <dbReference type="NCBI Taxonomy" id="53620"/>
    <lineage>
        <taxon>Eukaryota</taxon>
        <taxon>Metazoa</taxon>
        <taxon>Spiralia</taxon>
        <taxon>Lophotrochozoa</taxon>
        <taxon>Annelida</taxon>
        <taxon>Polychaeta</taxon>
        <taxon>Sedentaria</taxon>
        <taxon>Canalipalpata</taxon>
        <taxon>Terebellida</taxon>
        <taxon>Terebelliformia</taxon>
        <taxon>Alvinellidae</taxon>
        <taxon>Paralvinella</taxon>
    </lineage>
</organism>
<keyword evidence="1" id="KW-1015">Disulfide bond</keyword>
<sequence length="345" mass="39602">MMKIVMAKKNIHILIFAFVASYWTDAVLVQKITHLKDVDMVPDDSYRTDVLLDIPLFSQCLLECSKRDDCLTVLYEGGNCYIFNTNIGNRPKMSGERIATVNETTSLTDSEVCEKLTPCHNSVTCLSTDIYPYYKCNCLSWCYGAQCDICYPIPAVLAPEANLTLQGETIVKAPIENDWIVLMRRRDGSIDFVNKLWKDYKYGFGELPGEFWLGNEWVHLLTTNTSYRLRFDLVTYDHKWAHAEYSTFWIGSESDNYQLHVSGYSGNAGNALLRTPNHNENGQTFKTTDRNKRTGCCCGGWWDAGCGHVRLTGRYELHQVSFYSVVWHPFSRRLAYADMKIQRND</sequence>
<dbReference type="PROSITE" id="PS50026">
    <property type="entry name" value="EGF_3"/>
    <property type="match status" value="1"/>
</dbReference>
<proteinExistence type="predicted"/>
<comment type="caution">
    <text evidence="4">The sequence shown here is derived from an EMBL/GenBank/DDBJ whole genome shotgun (WGS) entry which is preliminary data.</text>
</comment>
<dbReference type="InterPro" id="IPR014716">
    <property type="entry name" value="Fibrinogen_a/b/g_C_1"/>
</dbReference>
<dbReference type="SUPFAM" id="SSF56496">
    <property type="entry name" value="Fibrinogen C-terminal domain-like"/>
    <property type="match status" value="1"/>
</dbReference>
<dbReference type="PROSITE" id="PS00022">
    <property type="entry name" value="EGF_1"/>
    <property type="match status" value="1"/>
</dbReference>
<dbReference type="AlphaFoldDB" id="A0AAD9IR97"/>
<feature type="disulfide bond" evidence="1">
    <location>
        <begin position="119"/>
        <end position="136"/>
    </location>
</feature>
<dbReference type="InterPro" id="IPR050373">
    <property type="entry name" value="Fibrinogen_C-term_domain"/>
</dbReference>
<evidence type="ECO:0000259" key="2">
    <source>
        <dbReference type="PROSITE" id="PS50026"/>
    </source>
</evidence>
<comment type="caution">
    <text evidence="1">Lacks conserved residue(s) required for the propagation of feature annotation.</text>
</comment>
<dbReference type="GO" id="GO:0005615">
    <property type="term" value="C:extracellular space"/>
    <property type="evidence" value="ECO:0007669"/>
    <property type="project" value="TreeGrafter"/>
</dbReference>
<dbReference type="PROSITE" id="PS51406">
    <property type="entry name" value="FIBRINOGEN_C_2"/>
    <property type="match status" value="1"/>
</dbReference>
<dbReference type="InterPro" id="IPR036056">
    <property type="entry name" value="Fibrinogen-like_C"/>
</dbReference>
<dbReference type="PANTHER" id="PTHR19143">
    <property type="entry name" value="FIBRINOGEN/TENASCIN/ANGIOPOEITIN"/>
    <property type="match status" value="1"/>
</dbReference>
<name>A0AAD9IR97_9ANNE</name>
<dbReference type="InterPro" id="IPR000742">
    <property type="entry name" value="EGF"/>
</dbReference>
<evidence type="ECO:0000313" key="4">
    <source>
        <dbReference type="EMBL" id="KAK2139394.1"/>
    </source>
</evidence>
<feature type="domain" description="EGF-like" evidence="2">
    <location>
        <begin position="109"/>
        <end position="148"/>
    </location>
</feature>
<gene>
    <name evidence="4" type="ORF">LSH36_1820g00015</name>
</gene>
<evidence type="ECO:0000259" key="3">
    <source>
        <dbReference type="PROSITE" id="PS51406"/>
    </source>
</evidence>
<dbReference type="Pfam" id="PF00147">
    <property type="entry name" value="Fibrinogen_C"/>
    <property type="match status" value="1"/>
</dbReference>
<reference evidence="4" key="1">
    <citation type="journal article" date="2023" name="Mol. Biol. Evol.">
        <title>Third-Generation Sequencing Reveals the Adaptive Role of the Epigenome in Three Deep-Sea Polychaetes.</title>
        <authorList>
            <person name="Perez M."/>
            <person name="Aroh O."/>
            <person name="Sun Y."/>
            <person name="Lan Y."/>
            <person name="Juniper S.K."/>
            <person name="Young C.R."/>
            <person name="Angers B."/>
            <person name="Qian P.Y."/>
        </authorList>
    </citation>
    <scope>NUCLEOTIDE SEQUENCE</scope>
    <source>
        <strain evidence="4">P08H-3</strain>
    </source>
</reference>
<keyword evidence="1" id="KW-0245">EGF-like domain</keyword>
<dbReference type="Proteomes" id="UP001208570">
    <property type="component" value="Unassembled WGS sequence"/>
</dbReference>
<evidence type="ECO:0008006" key="6">
    <source>
        <dbReference type="Google" id="ProtNLM"/>
    </source>
</evidence>
<dbReference type="InterPro" id="IPR002181">
    <property type="entry name" value="Fibrinogen_a/b/g_C_dom"/>
</dbReference>
<dbReference type="SMART" id="SM00186">
    <property type="entry name" value="FBG"/>
    <property type="match status" value="1"/>
</dbReference>
<feature type="domain" description="Fibrinogen C-terminal" evidence="3">
    <location>
        <begin position="129"/>
        <end position="345"/>
    </location>
</feature>
<feature type="disulfide bond" evidence="1">
    <location>
        <begin position="138"/>
        <end position="147"/>
    </location>
</feature>